<reference evidence="2 3" key="1">
    <citation type="journal article" date="2013" name="PLoS ONE">
        <title>Cultivation and Complete Genome Sequencing of Gloeobacter kilaueensis sp. nov., from a Lava Cave in Kilauea Caldera, Hawai'i.</title>
        <authorList>
            <person name="Saw J.H."/>
            <person name="Schatz M."/>
            <person name="Brown M.V."/>
            <person name="Kunkel D.D."/>
            <person name="Foster J.S."/>
            <person name="Shick H."/>
            <person name="Christensen S."/>
            <person name="Hou S."/>
            <person name="Wan X."/>
            <person name="Donachie S.P."/>
        </authorList>
    </citation>
    <scope>NUCLEOTIDE SEQUENCE [LARGE SCALE GENOMIC DNA]</scope>
    <source>
        <strain evidence="3">JS</strain>
    </source>
</reference>
<dbReference type="EMBL" id="CP003587">
    <property type="protein sequence ID" value="AGY59523.1"/>
    <property type="molecule type" value="Genomic_DNA"/>
</dbReference>
<accession>U5QKX2</accession>
<keyword evidence="3" id="KW-1185">Reference proteome</keyword>
<dbReference type="Pfam" id="PF03551">
    <property type="entry name" value="PadR"/>
    <property type="match status" value="1"/>
</dbReference>
<dbReference type="AlphaFoldDB" id="U5QKX2"/>
<dbReference type="Gene3D" id="1.10.10.10">
    <property type="entry name" value="Winged helix-like DNA-binding domain superfamily/Winged helix DNA-binding domain"/>
    <property type="match status" value="1"/>
</dbReference>
<dbReference type="HOGENOM" id="CLU_063440_1_2_3"/>
<evidence type="ECO:0000259" key="1">
    <source>
        <dbReference type="Pfam" id="PF03551"/>
    </source>
</evidence>
<proteinExistence type="predicted"/>
<gene>
    <name evidence="2" type="primary">lstR</name>
    <name evidence="2" type="ORF">GKIL_3277</name>
</gene>
<dbReference type="KEGG" id="glj:GKIL_3277"/>
<dbReference type="InterPro" id="IPR036390">
    <property type="entry name" value="WH_DNA-bd_sf"/>
</dbReference>
<dbReference type="RefSeq" id="WP_023174808.1">
    <property type="nucleotide sequence ID" value="NC_022600.1"/>
</dbReference>
<dbReference type="SUPFAM" id="SSF46785">
    <property type="entry name" value="Winged helix' DNA-binding domain"/>
    <property type="match status" value="1"/>
</dbReference>
<dbReference type="OrthoDB" id="9814826at2"/>
<dbReference type="Proteomes" id="UP000017396">
    <property type="component" value="Chromosome"/>
</dbReference>
<dbReference type="InterPro" id="IPR005149">
    <property type="entry name" value="Tscrpt_reg_PadR_N"/>
</dbReference>
<name>U5QKX2_GLOK1</name>
<sequence>MFCNERWPWEFAFGGRSGRRGGKQPFGAGFESSWGFGGSWGFGEEPRTRRGDIKYILLELLAEQPRHGYELIKELEKRHGGFYRPSPGSVYPTLQLLEEGGYLTSELIDGKRVYTITESGRAMLADWKASSGGRARGAPGTEGFSTLIELKDAMLGLAAAVMESARPGNQQKVSQVREVLERARREIYTILGGE</sequence>
<evidence type="ECO:0000313" key="3">
    <source>
        <dbReference type="Proteomes" id="UP000017396"/>
    </source>
</evidence>
<dbReference type="PATRIC" id="fig|1183438.3.peg.3220"/>
<dbReference type="STRING" id="1183438.GKIL_3277"/>
<feature type="domain" description="Transcription regulator PadR N-terminal" evidence="1">
    <location>
        <begin position="57"/>
        <end position="125"/>
    </location>
</feature>
<protein>
    <submittedName>
        <fullName evidence="2">PadR family transcriptional regulator</fullName>
    </submittedName>
</protein>
<dbReference type="PANTHER" id="PTHR43252">
    <property type="entry name" value="TRANSCRIPTIONAL REGULATOR YQJI"/>
    <property type="match status" value="1"/>
</dbReference>
<evidence type="ECO:0000313" key="2">
    <source>
        <dbReference type="EMBL" id="AGY59523.1"/>
    </source>
</evidence>
<dbReference type="InterPro" id="IPR036388">
    <property type="entry name" value="WH-like_DNA-bd_sf"/>
</dbReference>
<organism evidence="2 3">
    <name type="scientific">Gloeobacter kilaueensis (strain ATCC BAA-2537 / CCAP 1431/1 / ULC 316 / JS1)</name>
    <dbReference type="NCBI Taxonomy" id="1183438"/>
    <lineage>
        <taxon>Bacteria</taxon>
        <taxon>Bacillati</taxon>
        <taxon>Cyanobacteriota</taxon>
        <taxon>Cyanophyceae</taxon>
        <taxon>Gloeobacterales</taxon>
        <taxon>Gloeobacteraceae</taxon>
        <taxon>Gloeobacter</taxon>
    </lineage>
</organism>
<dbReference type="PANTHER" id="PTHR43252:SF2">
    <property type="entry name" value="TRANSCRIPTION REGULATOR, PADR-LIKE FAMILY"/>
    <property type="match status" value="1"/>
</dbReference>
<dbReference type="eggNOG" id="COG1695">
    <property type="taxonomic scope" value="Bacteria"/>
</dbReference>